<sequence>MSRAFSDTDEYSDQGPDFHVVPSSSRYDPSEQDYEERRSSHDLLLEEDTSSLKTTEEEKEREEIPPIEWHPAVLMFANLIRKMFSPIFKIIFAPKTQRVLIKSLVVIIVTAWILMTSFTAYLTFYQRYIPKTAHVEPIYFQYTQVELPQGQVQFTGPNPDMPLRSDQAYDVSVQLHVPTSDINFNLGNFMVHVELLTQNGTILTQSSRPAILRYQSNTQRVLHVLAKAIPLLVGWTEESQNINVMLLENQIDKKTHPITHARVTLSSSKLQVYDAYISVVADFRGLRYYMYHRRISTAIVFMILFTVIEVIFASIAWKVFGENLWEKLNELFAAEEIAASEVDATTERTSQYNTDEEVEEDDDDDAYLTEE</sequence>
<feature type="compositionally biased region" description="Basic and acidic residues" evidence="7">
    <location>
        <begin position="35"/>
        <end position="44"/>
    </location>
</feature>
<reference evidence="9" key="1">
    <citation type="submission" date="2021-01" db="EMBL/GenBank/DDBJ databases">
        <title>Metabolic potential, ecology and presence of endohyphal bacteria is reflected in genomic diversity of Mucoromycotina.</title>
        <authorList>
            <person name="Muszewska A."/>
            <person name="Okrasinska A."/>
            <person name="Steczkiewicz K."/>
            <person name="Drgas O."/>
            <person name="Orlowska M."/>
            <person name="Perlinska-Lenart U."/>
            <person name="Aleksandrzak-Piekarczyk T."/>
            <person name="Szatraj K."/>
            <person name="Zielenkiewicz U."/>
            <person name="Pilsyk S."/>
            <person name="Malc E."/>
            <person name="Mieczkowski P."/>
            <person name="Kruszewska J.S."/>
            <person name="Biernat P."/>
            <person name="Pawlowska J."/>
        </authorList>
    </citation>
    <scope>NUCLEOTIDE SEQUENCE</scope>
    <source>
        <strain evidence="9">WA0000018081</strain>
    </source>
</reference>
<dbReference type="GO" id="GO:0140042">
    <property type="term" value="P:lipid droplet formation"/>
    <property type="evidence" value="ECO:0007669"/>
    <property type="project" value="UniProtKB-ARBA"/>
</dbReference>
<gene>
    <name evidence="9" type="ORF">INT48_006664</name>
</gene>
<dbReference type="GO" id="GO:0006629">
    <property type="term" value="P:lipid metabolic process"/>
    <property type="evidence" value="ECO:0007669"/>
    <property type="project" value="UniProtKB-KW"/>
</dbReference>
<accession>A0A8H7VXT2</accession>
<dbReference type="PANTHER" id="PTHR21212">
    <property type="entry name" value="BERNARDINELLI-SEIP CONGENITAL LIPODYSTROPHY 2 HOMOLOG BSCL2 PROTEIN"/>
    <property type="match status" value="1"/>
</dbReference>
<keyword evidence="3" id="KW-0256">Endoplasmic reticulum</keyword>
<organism evidence="9 10">
    <name type="scientific">Thamnidium elegans</name>
    <dbReference type="NCBI Taxonomy" id="101142"/>
    <lineage>
        <taxon>Eukaryota</taxon>
        <taxon>Fungi</taxon>
        <taxon>Fungi incertae sedis</taxon>
        <taxon>Mucoromycota</taxon>
        <taxon>Mucoromycotina</taxon>
        <taxon>Mucoromycetes</taxon>
        <taxon>Mucorales</taxon>
        <taxon>Mucorineae</taxon>
        <taxon>Mucoraceae</taxon>
        <taxon>Thamnidium</taxon>
    </lineage>
</organism>
<feature type="compositionally biased region" description="Basic and acidic residues" evidence="7">
    <location>
        <begin position="54"/>
        <end position="63"/>
    </location>
</feature>
<feature type="region of interest" description="Disordered" evidence="7">
    <location>
        <begin position="1"/>
        <end position="63"/>
    </location>
</feature>
<dbReference type="Proteomes" id="UP000613177">
    <property type="component" value="Unassembled WGS sequence"/>
</dbReference>
<dbReference type="AlphaFoldDB" id="A0A8H7VXT2"/>
<evidence type="ECO:0000256" key="4">
    <source>
        <dbReference type="ARBA" id="ARBA00022989"/>
    </source>
</evidence>
<evidence type="ECO:0000256" key="5">
    <source>
        <dbReference type="ARBA" id="ARBA00023098"/>
    </source>
</evidence>
<evidence type="ECO:0000313" key="9">
    <source>
        <dbReference type="EMBL" id="KAG2237260.1"/>
    </source>
</evidence>
<evidence type="ECO:0000256" key="1">
    <source>
        <dbReference type="ARBA" id="ARBA00004477"/>
    </source>
</evidence>
<evidence type="ECO:0000256" key="3">
    <source>
        <dbReference type="ARBA" id="ARBA00022824"/>
    </source>
</evidence>
<comment type="subcellular location">
    <subcellularLocation>
        <location evidence="1">Endoplasmic reticulum membrane</location>
        <topology evidence="1">Multi-pass membrane protein</topology>
    </subcellularLocation>
</comment>
<name>A0A8H7VXT2_9FUNG</name>
<evidence type="ECO:0000256" key="7">
    <source>
        <dbReference type="SAM" id="MobiDB-lite"/>
    </source>
</evidence>
<protein>
    <recommendedName>
        <fullName evidence="11">Seipin</fullName>
    </recommendedName>
</protein>
<dbReference type="PANTHER" id="PTHR21212:SF0">
    <property type="entry name" value="SEIPIN"/>
    <property type="match status" value="1"/>
</dbReference>
<keyword evidence="2 8" id="KW-0812">Transmembrane</keyword>
<evidence type="ECO:0008006" key="11">
    <source>
        <dbReference type="Google" id="ProtNLM"/>
    </source>
</evidence>
<feature type="compositionally biased region" description="Acidic residues" evidence="7">
    <location>
        <begin position="354"/>
        <end position="371"/>
    </location>
</feature>
<keyword evidence="4 8" id="KW-1133">Transmembrane helix</keyword>
<comment type="caution">
    <text evidence="9">The sequence shown here is derived from an EMBL/GenBank/DDBJ whole genome shotgun (WGS) entry which is preliminary data.</text>
</comment>
<dbReference type="EMBL" id="JAEPRE010000008">
    <property type="protein sequence ID" value="KAG2237260.1"/>
    <property type="molecule type" value="Genomic_DNA"/>
</dbReference>
<dbReference type="GO" id="GO:0005789">
    <property type="term" value="C:endoplasmic reticulum membrane"/>
    <property type="evidence" value="ECO:0007669"/>
    <property type="project" value="UniProtKB-SubCell"/>
</dbReference>
<feature type="transmembrane region" description="Helical" evidence="8">
    <location>
        <begin position="295"/>
        <end position="317"/>
    </location>
</feature>
<evidence type="ECO:0000256" key="2">
    <source>
        <dbReference type="ARBA" id="ARBA00022692"/>
    </source>
</evidence>
<dbReference type="OrthoDB" id="3990054at2759"/>
<dbReference type="Pfam" id="PF06775">
    <property type="entry name" value="Seipin"/>
    <property type="match status" value="1"/>
</dbReference>
<dbReference type="InterPro" id="IPR009617">
    <property type="entry name" value="Seipin"/>
</dbReference>
<evidence type="ECO:0000313" key="10">
    <source>
        <dbReference type="Proteomes" id="UP000613177"/>
    </source>
</evidence>
<feature type="region of interest" description="Disordered" evidence="7">
    <location>
        <begin position="343"/>
        <end position="371"/>
    </location>
</feature>
<feature type="transmembrane region" description="Helical" evidence="8">
    <location>
        <begin position="104"/>
        <end position="124"/>
    </location>
</feature>
<evidence type="ECO:0000256" key="6">
    <source>
        <dbReference type="ARBA" id="ARBA00023136"/>
    </source>
</evidence>
<proteinExistence type="predicted"/>
<evidence type="ECO:0000256" key="8">
    <source>
        <dbReference type="SAM" id="Phobius"/>
    </source>
</evidence>
<keyword evidence="5" id="KW-0443">Lipid metabolism</keyword>
<dbReference type="CDD" id="cd23995">
    <property type="entry name" value="Seipin_BSCL2_like"/>
    <property type="match status" value="1"/>
</dbReference>
<keyword evidence="6 8" id="KW-0472">Membrane</keyword>
<keyword evidence="10" id="KW-1185">Reference proteome</keyword>